<keyword evidence="2" id="KW-0812">Transmembrane</keyword>
<dbReference type="HOGENOM" id="CLU_1058430_0_0_1"/>
<evidence type="ECO:0000256" key="1">
    <source>
        <dbReference type="SAM" id="MobiDB-lite"/>
    </source>
</evidence>
<sequence length="263" mass="29319">MEAISLIRRVRIPVFNELVRRASDSSSGSKCGPNPCEKPISSSTFTLPIILGVAVPLIGAAILFLILQHRYARKMREEDANDPHASLDFGLGEVHQVGRSKRAEAMSREKEKASLSSRQVSMDMSINNSYLPSYEKRRSSRESLDSISMPLRKQDPYGPLSQTNNNDTGYIRSHPIYTSGTNDFSNSQPCFYDNLVISSDNSSTFEARNYRPVAFPPRVNSLLPFQSWDASQTIPAPNSRLVEPPQAYIPTKPVAPYANKSTY</sequence>
<feature type="compositionally biased region" description="Basic and acidic residues" evidence="1">
    <location>
        <begin position="135"/>
        <end position="144"/>
    </location>
</feature>
<proteinExistence type="predicted"/>
<evidence type="ECO:0000313" key="3">
    <source>
        <dbReference type="EMBL" id="KHJ34149.1"/>
    </source>
</evidence>
<dbReference type="Proteomes" id="UP000030854">
    <property type="component" value="Unassembled WGS sequence"/>
</dbReference>
<name>A0A0B1PBV3_UNCNE</name>
<protein>
    <submittedName>
        <fullName evidence="3">Uncharacterized protein</fullName>
    </submittedName>
</protein>
<organism evidence="3 4">
    <name type="scientific">Uncinula necator</name>
    <name type="common">Grape powdery mildew</name>
    <dbReference type="NCBI Taxonomy" id="52586"/>
    <lineage>
        <taxon>Eukaryota</taxon>
        <taxon>Fungi</taxon>
        <taxon>Dikarya</taxon>
        <taxon>Ascomycota</taxon>
        <taxon>Pezizomycotina</taxon>
        <taxon>Leotiomycetes</taxon>
        <taxon>Erysiphales</taxon>
        <taxon>Erysiphaceae</taxon>
        <taxon>Erysiphe</taxon>
    </lineage>
</organism>
<dbReference type="EMBL" id="JNVN01001022">
    <property type="protein sequence ID" value="KHJ34149.1"/>
    <property type="molecule type" value="Genomic_DNA"/>
</dbReference>
<accession>A0A0B1PBV3</accession>
<dbReference type="STRING" id="52586.A0A0B1PBV3"/>
<dbReference type="PANTHER" id="PTHR42088:SF1">
    <property type="entry name" value="YALI0F10131P"/>
    <property type="match status" value="1"/>
</dbReference>
<comment type="caution">
    <text evidence="3">The sequence shown here is derived from an EMBL/GenBank/DDBJ whole genome shotgun (WGS) entry which is preliminary data.</text>
</comment>
<keyword evidence="2" id="KW-1133">Transmembrane helix</keyword>
<feature type="region of interest" description="Disordered" evidence="1">
    <location>
        <begin position="135"/>
        <end position="169"/>
    </location>
</feature>
<keyword evidence="4" id="KW-1185">Reference proteome</keyword>
<evidence type="ECO:0000256" key="2">
    <source>
        <dbReference type="SAM" id="Phobius"/>
    </source>
</evidence>
<keyword evidence="2" id="KW-0472">Membrane</keyword>
<dbReference type="AlphaFoldDB" id="A0A0B1PBV3"/>
<dbReference type="PANTHER" id="PTHR42088">
    <property type="entry name" value="YALI0F10131P"/>
    <property type="match status" value="1"/>
</dbReference>
<gene>
    <name evidence="3" type="ORF">EV44_g2569</name>
</gene>
<reference evidence="3 4" key="1">
    <citation type="journal article" date="2014" name="BMC Genomics">
        <title>Adaptive genomic structural variation in the grape powdery mildew pathogen, Erysiphe necator.</title>
        <authorList>
            <person name="Jones L."/>
            <person name="Riaz S."/>
            <person name="Morales-Cruz A."/>
            <person name="Amrine K.C."/>
            <person name="McGuire B."/>
            <person name="Gubler W.D."/>
            <person name="Walker M.A."/>
            <person name="Cantu D."/>
        </authorList>
    </citation>
    <scope>NUCLEOTIDE SEQUENCE [LARGE SCALE GENOMIC DNA]</scope>
    <source>
        <strain evidence="4">c</strain>
    </source>
</reference>
<evidence type="ECO:0000313" key="4">
    <source>
        <dbReference type="Proteomes" id="UP000030854"/>
    </source>
</evidence>
<feature type="transmembrane region" description="Helical" evidence="2">
    <location>
        <begin position="45"/>
        <end position="67"/>
    </location>
</feature>